<dbReference type="AlphaFoldDB" id="A0A5J5BBE3"/>
<dbReference type="EMBL" id="CM018037">
    <property type="protein sequence ID" value="KAA8539077.1"/>
    <property type="molecule type" value="Genomic_DNA"/>
</dbReference>
<sequence length="73" mass="8240">MSAIGCLLQKKPLSSSRSPNETTEDGIDKGDELKLIILRSGAHSPWENLRTIVHWHYLHSVSCNRPFLIDTLI</sequence>
<proteinExistence type="predicted"/>
<accession>A0A5J5BBE3</accession>
<evidence type="ECO:0000313" key="3">
    <source>
        <dbReference type="Proteomes" id="UP000325577"/>
    </source>
</evidence>
<evidence type="ECO:0000313" key="2">
    <source>
        <dbReference type="EMBL" id="KAA8539077.1"/>
    </source>
</evidence>
<keyword evidence="3" id="KW-1185">Reference proteome</keyword>
<evidence type="ECO:0000256" key="1">
    <source>
        <dbReference type="SAM" id="MobiDB-lite"/>
    </source>
</evidence>
<feature type="compositionally biased region" description="Polar residues" evidence="1">
    <location>
        <begin position="12"/>
        <end position="21"/>
    </location>
</feature>
<name>A0A5J5BBE3_9ASTE</name>
<organism evidence="2 3">
    <name type="scientific">Nyssa sinensis</name>
    <dbReference type="NCBI Taxonomy" id="561372"/>
    <lineage>
        <taxon>Eukaryota</taxon>
        <taxon>Viridiplantae</taxon>
        <taxon>Streptophyta</taxon>
        <taxon>Embryophyta</taxon>
        <taxon>Tracheophyta</taxon>
        <taxon>Spermatophyta</taxon>
        <taxon>Magnoliopsida</taxon>
        <taxon>eudicotyledons</taxon>
        <taxon>Gunneridae</taxon>
        <taxon>Pentapetalae</taxon>
        <taxon>asterids</taxon>
        <taxon>Cornales</taxon>
        <taxon>Nyssaceae</taxon>
        <taxon>Nyssa</taxon>
    </lineage>
</organism>
<feature type="region of interest" description="Disordered" evidence="1">
    <location>
        <begin position="1"/>
        <end position="27"/>
    </location>
</feature>
<reference evidence="2 3" key="1">
    <citation type="submission" date="2019-09" db="EMBL/GenBank/DDBJ databases">
        <title>A chromosome-level genome assembly of the Chinese tupelo Nyssa sinensis.</title>
        <authorList>
            <person name="Yang X."/>
            <person name="Kang M."/>
            <person name="Yang Y."/>
            <person name="Xiong H."/>
            <person name="Wang M."/>
            <person name="Zhang Z."/>
            <person name="Wang Z."/>
            <person name="Wu H."/>
            <person name="Ma T."/>
            <person name="Liu J."/>
            <person name="Xi Z."/>
        </authorList>
    </citation>
    <scope>NUCLEOTIDE SEQUENCE [LARGE SCALE GENOMIC DNA]</scope>
    <source>
        <strain evidence="2">J267</strain>
        <tissue evidence="2">Leaf</tissue>
    </source>
</reference>
<gene>
    <name evidence="2" type="ORF">F0562_025769</name>
</gene>
<dbReference type="Proteomes" id="UP000325577">
    <property type="component" value="Linkage Group LG14"/>
</dbReference>
<protein>
    <submittedName>
        <fullName evidence="2">Uncharacterized protein</fullName>
    </submittedName>
</protein>